<dbReference type="PANTHER" id="PTHR36122">
    <property type="entry name" value="NICOTINAMIDE RIBOSIDE TRANSPORTER PNUC"/>
    <property type="match status" value="1"/>
</dbReference>
<sequence>MNTVEQHNWWYRQLFTNWKRFEVTYVAILIALQVGVYAIAPDSLVGMVSGVAGVICLIYGMKGRKISFIFGFIQCVAMTYVAWISHAYGAFAMGIIYVISQPIGWVMWGQDEAIHSLKKSTRNLVFLGSLVAWAIGCVVLISLHSQLPYFDSINLVISLIAQVLYITKYKENWSLWIFVNAVNLIYWGTLSVQFLSGATNVGTLGANLSQVALQVALLFNAVYANKVWASGEADHEGGAE</sequence>
<dbReference type="Proteomes" id="UP001596191">
    <property type="component" value="Unassembled WGS sequence"/>
</dbReference>
<evidence type="ECO:0000256" key="1">
    <source>
        <dbReference type="ARBA" id="ARBA00004651"/>
    </source>
</evidence>
<feature type="transmembrane region" description="Helical" evidence="8">
    <location>
        <begin position="149"/>
        <end position="166"/>
    </location>
</feature>
<dbReference type="Pfam" id="PF04973">
    <property type="entry name" value="NMN_transporter"/>
    <property type="match status" value="1"/>
</dbReference>
<evidence type="ECO:0000256" key="5">
    <source>
        <dbReference type="ARBA" id="ARBA00022692"/>
    </source>
</evidence>
<gene>
    <name evidence="9" type="primary">pnuC</name>
    <name evidence="9" type="ORF">ACFQET_09765</name>
</gene>
<dbReference type="PANTHER" id="PTHR36122:SF2">
    <property type="entry name" value="NICOTINAMIDE RIBOSIDE TRANSPORTER PNUC"/>
    <property type="match status" value="1"/>
</dbReference>
<dbReference type="InterPro" id="IPR006419">
    <property type="entry name" value="NMN_transpt_PnuC"/>
</dbReference>
<evidence type="ECO:0000256" key="3">
    <source>
        <dbReference type="ARBA" id="ARBA00022448"/>
    </source>
</evidence>
<feature type="transmembrane region" description="Helical" evidence="8">
    <location>
        <begin position="44"/>
        <end position="61"/>
    </location>
</feature>
<keyword evidence="6 8" id="KW-1133">Transmembrane helix</keyword>
<evidence type="ECO:0000313" key="10">
    <source>
        <dbReference type="Proteomes" id="UP001596191"/>
    </source>
</evidence>
<name>A0ABW1TQG5_9LACO</name>
<comment type="similarity">
    <text evidence="2">Belongs to the nicotinamide ribonucleoside (NR) uptake permease (TC 4.B.1) family.</text>
</comment>
<evidence type="ECO:0000256" key="2">
    <source>
        <dbReference type="ARBA" id="ARBA00006669"/>
    </source>
</evidence>
<evidence type="ECO:0000256" key="8">
    <source>
        <dbReference type="SAM" id="Phobius"/>
    </source>
</evidence>
<comment type="caution">
    <text evidence="9">The sequence shown here is derived from an EMBL/GenBank/DDBJ whole genome shotgun (WGS) entry which is preliminary data.</text>
</comment>
<evidence type="ECO:0000256" key="6">
    <source>
        <dbReference type="ARBA" id="ARBA00022989"/>
    </source>
</evidence>
<reference evidence="10" key="1">
    <citation type="journal article" date="2019" name="Int. J. Syst. Evol. Microbiol.">
        <title>The Global Catalogue of Microorganisms (GCM) 10K type strain sequencing project: providing services to taxonomists for standard genome sequencing and annotation.</title>
        <authorList>
            <consortium name="The Broad Institute Genomics Platform"/>
            <consortium name="The Broad Institute Genome Sequencing Center for Infectious Disease"/>
            <person name="Wu L."/>
            <person name="Ma J."/>
        </authorList>
    </citation>
    <scope>NUCLEOTIDE SEQUENCE [LARGE SCALE GENOMIC DNA]</scope>
    <source>
        <strain evidence="10">CCM 8907</strain>
    </source>
</reference>
<feature type="transmembrane region" description="Helical" evidence="8">
    <location>
        <begin position="124"/>
        <end position="143"/>
    </location>
</feature>
<evidence type="ECO:0000256" key="4">
    <source>
        <dbReference type="ARBA" id="ARBA00022475"/>
    </source>
</evidence>
<accession>A0ABW1TQG5</accession>
<keyword evidence="7 8" id="KW-0472">Membrane</keyword>
<comment type="subcellular location">
    <subcellularLocation>
        <location evidence="1">Cell membrane</location>
        <topology evidence="1">Multi-pass membrane protein</topology>
    </subcellularLocation>
</comment>
<dbReference type="EMBL" id="JBHSSJ010000016">
    <property type="protein sequence ID" value="MFC6275787.1"/>
    <property type="molecule type" value="Genomic_DNA"/>
</dbReference>
<dbReference type="RefSeq" id="WP_382336254.1">
    <property type="nucleotide sequence ID" value="NZ_JBHSSJ010000016.1"/>
</dbReference>
<feature type="transmembrane region" description="Helical" evidence="8">
    <location>
        <begin position="21"/>
        <end position="38"/>
    </location>
</feature>
<protein>
    <submittedName>
        <fullName evidence="9">Nicotinamide riboside transporter PnuC</fullName>
    </submittedName>
</protein>
<dbReference type="NCBIfam" id="TIGR01528">
    <property type="entry name" value="NMN_trans_PnuC"/>
    <property type="match status" value="1"/>
</dbReference>
<organism evidence="9 10">
    <name type="scientific">Levilactobacillus tangyuanensis</name>
    <dbReference type="NCBI Taxonomy" id="2486021"/>
    <lineage>
        <taxon>Bacteria</taxon>
        <taxon>Bacillati</taxon>
        <taxon>Bacillota</taxon>
        <taxon>Bacilli</taxon>
        <taxon>Lactobacillales</taxon>
        <taxon>Lactobacillaceae</taxon>
        <taxon>Levilactobacillus</taxon>
    </lineage>
</organism>
<feature type="transmembrane region" description="Helical" evidence="8">
    <location>
        <begin position="90"/>
        <end position="108"/>
    </location>
</feature>
<keyword evidence="10" id="KW-1185">Reference proteome</keyword>
<proteinExistence type="inferred from homology"/>
<feature type="transmembrane region" description="Helical" evidence="8">
    <location>
        <begin position="68"/>
        <end position="84"/>
    </location>
</feature>
<evidence type="ECO:0000256" key="7">
    <source>
        <dbReference type="ARBA" id="ARBA00023136"/>
    </source>
</evidence>
<evidence type="ECO:0000313" key="9">
    <source>
        <dbReference type="EMBL" id="MFC6275787.1"/>
    </source>
</evidence>
<keyword evidence="4" id="KW-1003">Cell membrane</keyword>
<feature type="transmembrane region" description="Helical" evidence="8">
    <location>
        <begin position="173"/>
        <end position="195"/>
    </location>
</feature>
<keyword evidence="3" id="KW-0813">Transport</keyword>
<keyword evidence="5 8" id="KW-0812">Transmembrane</keyword>